<organism evidence="1 2">
    <name type="scientific">Pocillopora meandrina</name>
    <dbReference type="NCBI Taxonomy" id="46732"/>
    <lineage>
        <taxon>Eukaryota</taxon>
        <taxon>Metazoa</taxon>
        <taxon>Cnidaria</taxon>
        <taxon>Anthozoa</taxon>
        <taxon>Hexacorallia</taxon>
        <taxon>Scleractinia</taxon>
        <taxon>Astrocoeniina</taxon>
        <taxon>Pocilloporidae</taxon>
        <taxon>Pocillopora</taxon>
    </lineage>
</organism>
<dbReference type="PANTHER" id="PTHR46711:SF1">
    <property type="entry name" value="HISTONE-LYSINE N-METHYLTRANSFERASE SETD2"/>
    <property type="match status" value="1"/>
</dbReference>
<feature type="non-terminal residue" evidence="1">
    <location>
        <position position="121"/>
    </location>
</feature>
<dbReference type="EMBL" id="CALNXJ010000028">
    <property type="protein sequence ID" value="CAH3133917.1"/>
    <property type="molecule type" value="Genomic_DNA"/>
</dbReference>
<comment type="caution">
    <text evidence="1">The sequence shown here is derived from an EMBL/GenBank/DDBJ whole genome shotgun (WGS) entry which is preliminary data.</text>
</comment>
<dbReference type="GO" id="GO:0005694">
    <property type="term" value="C:chromosome"/>
    <property type="evidence" value="ECO:0007669"/>
    <property type="project" value="TreeGrafter"/>
</dbReference>
<reference evidence="1 2" key="1">
    <citation type="submission" date="2022-05" db="EMBL/GenBank/DDBJ databases">
        <authorList>
            <consortium name="Genoscope - CEA"/>
            <person name="William W."/>
        </authorList>
    </citation>
    <scope>NUCLEOTIDE SEQUENCE [LARGE SCALE GENOMIC DNA]</scope>
</reference>
<keyword evidence="2" id="KW-1185">Reference proteome</keyword>
<name>A0AAU9X2Y9_9CNID</name>
<evidence type="ECO:0000313" key="1">
    <source>
        <dbReference type="EMBL" id="CAH3133917.1"/>
    </source>
</evidence>
<protein>
    <submittedName>
        <fullName evidence="1">Uncharacterized protein</fullName>
    </submittedName>
</protein>
<proteinExistence type="predicted"/>
<dbReference type="GO" id="GO:0005634">
    <property type="term" value="C:nucleus"/>
    <property type="evidence" value="ECO:0007669"/>
    <property type="project" value="TreeGrafter"/>
</dbReference>
<dbReference type="PANTHER" id="PTHR46711">
    <property type="entry name" value="HISTONE-LYSINE N-METHYLTRANSFERASE SETD2"/>
    <property type="match status" value="1"/>
</dbReference>
<accession>A0AAU9X2Y9</accession>
<gene>
    <name evidence="1" type="ORF">PMEA_00015597</name>
</gene>
<dbReference type="GO" id="GO:0010468">
    <property type="term" value="P:regulation of gene expression"/>
    <property type="evidence" value="ECO:0007669"/>
    <property type="project" value="TreeGrafter"/>
</dbReference>
<dbReference type="InterPro" id="IPR042294">
    <property type="entry name" value="SETD2_animal"/>
</dbReference>
<dbReference type="AlphaFoldDB" id="A0AAU9X2Y9"/>
<dbReference type="GO" id="GO:0046975">
    <property type="term" value="F:histone H3K36 methyltransferase activity"/>
    <property type="evidence" value="ECO:0007669"/>
    <property type="project" value="InterPro"/>
</dbReference>
<sequence>MKFHIISPTRLQVDVYDMNLQLNFVALFLFHKAVVTINFFTKRHYSLILFKLEDEVEKLPGDHRGLVHSNQALRLSRLTVQGETMEQRIMLLKILQHTTDQSCLKGFLRYQGLSLLWSWMV</sequence>
<evidence type="ECO:0000313" key="2">
    <source>
        <dbReference type="Proteomes" id="UP001159428"/>
    </source>
</evidence>
<dbReference type="Proteomes" id="UP001159428">
    <property type="component" value="Unassembled WGS sequence"/>
</dbReference>